<feature type="coiled-coil region" evidence="3">
    <location>
        <begin position="157"/>
        <end position="184"/>
    </location>
</feature>
<dbReference type="AlphaFoldDB" id="G3B2B1"/>
<name>G3B2B1_CANTC</name>
<keyword evidence="2 3" id="KW-0175">Coiled coil</keyword>
<feature type="compositionally biased region" description="Basic and acidic residues" evidence="4">
    <location>
        <begin position="355"/>
        <end position="364"/>
    </location>
</feature>
<keyword evidence="6" id="KW-1185">Reference proteome</keyword>
<protein>
    <recommendedName>
        <fullName evidence="7">Autophagy-related protein 25</fullName>
    </recommendedName>
</protein>
<dbReference type="Proteomes" id="UP000000707">
    <property type="component" value="Unassembled WGS sequence"/>
</dbReference>
<comment type="similarity">
    <text evidence="1">Belongs to the ADIP family.</text>
</comment>
<evidence type="ECO:0000256" key="4">
    <source>
        <dbReference type="SAM" id="MobiDB-lite"/>
    </source>
</evidence>
<dbReference type="KEGG" id="cten:18245670"/>
<dbReference type="HOGENOM" id="CLU_698282_0_0_1"/>
<proteinExistence type="inferred from homology"/>
<sequence length="396" mass="46196">MDSYLNKDAIIDASSLLNDTLISKGYVDSTLLFNSIDWDKLKVDQPSDIPQLKLTDTLYNNDKNIINIIYGLLQSVERNKVQNKTFNQIINQKDQEIKQLKERTADLELKLNKSDSKLQTALYEKSSTSKDYNSLANRNKAQARDLNKVKNWCNDIKTKHEIEIKKKNLVINNLKNQLIEKKNLSTSITYGLNRSSLLEEKHEIAEVDTNSNYIYNNNPIINNLNDTNLPIPILNAEYEKIVITLTDLTNNLIKENHKFSRFIKNLNKYYSRFNSVINPETDKPSSQDEFIPNPEDYFNLQDLNQLIDSDLDIDNIETFEFIIKPILNNIYKNYHYLNNLFDDINQSKEQPPEGAESRDGKDDEIQRLKRELSLATSNWKDAIKTLDDWEGRNRRH</sequence>
<organism evidence="6">
    <name type="scientific">Candida tenuis (strain ATCC 10573 / BCRC 21748 / CBS 615 / JCM 9827 / NBRC 10315 / NRRL Y-1498 / VKM Y-70)</name>
    <name type="common">Yeast</name>
    <name type="synonym">Yamadazyma tenuis</name>
    <dbReference type="NCBI Taxonomy" id="590646"/>
    <lineage>
        <taxon>Eukaryota</taxon>
        <taxon>Fungi</taxon>
        <taxon>Dikarya</taxon>
        <taxon>Ascomycota</taxon>
        <taxon>Saccharomycotina</taxon>
        <taxon>Pichiomycetes</taxon>
        <taxon>Debaryomycetaceae</taxon>
        <taxon>Yamadazyma</taxon>
    </lineage>
</organism>
<gene>
    <name evidence="5" type="ORF">CANTEDRAFT_103989</name>
</gene>
<dbReference type="Pfam" id="PF11559">
    <property type="entry name" value="ADIP"/>
    <property type="match status" value="1"/>
</dbReference>
<evidence type="ECO:0000256" key="2">
    <source>
        <dbReference type="ARBA" id="ARBA00023054"/>
    </source>
</evidence>
<dbReference type="GeneID" id="18245670"/>
<accession>G3B2B1</accession>
<feature type="coiled-coil region" evidence="3">
    <location>
        <begin position="83"/>
        <end position="117"/>
    </location>
</feature>
<evidence type="ECO:0008006" key="7">
    <source>
        <dbReference type="Google" id="ProtNLM"/>
    </source>
</evidence>
<dbReference type="STRING" id="590646.G3B2B1"/>
<reference evidence="5 6" key="1">
    <citation type="journal article" date="2011" name="Proc. Natl. Acad. Sci. U.S.A.">
        <title>Comparative genomics of xylose-fermenting fungi for enhanced biofuel production.</title>
        <authorList>
            <person name="Wohlbach D.J."/>
            <person name="Kuo A."/>
            <person name="Sato T.K."/>
            <person name="Potts K.M."/>
            <person name="Salamov A.A."/>
            <person name="LaButti K.M."/>
            <person name="Sun H."/>
            <person name="Clum A."/>
            <person name="Pangilinan J.L."/>
            <person name="Lindquist E.A."/>
            <person name="Lucas S."/>
            <person name="Lapidus A."/>
            <person name="Jin M."/>
            <person name="Gunawan C."/>
            <person name="Balan V."/>
            <person name="Dale B.E."/>
            <person name="Jeffries T.W."/>
            <person name="Zinkel R."/>
            <person name="Barry K.W."/>
            <person name="Grigoriev I.V."/>
            <person name="Gasch A.P."/>
        </authorList>
    </citation>
    <scope>NUCLEOTIDE SEQUENCE [LARGE SCALE GENOMIC DNA]</scope>
    <source>
        <strain evidence="6">ATCC 10573 / BCRC 21748 / CBS 615 / JCM 9827 / NBRC 10315 / NRRL Y-1498 / VKM Y-70</strain>
    </source>
</reference>
<dbReference type="EMBL" id="GL996515">
    <property type="protein sequence ID" value="EGV64635.1"/>
    <property type="molecule type" value="Genomic_DNA"/>
</dbReference>
<evidence type="ECO:0000256" key="1">
    <source>
        <dbReference type="ARBA" id="ARBA00009291"/>
    </source>
</evidence>
<evidence type="ECO:0000313" key="6">
    <source>
        <dbReference type="Proteomes" id="UP000000707"/>
    </source>
</evidence>
<evidence type="ECO:0000256" key="3">
    <source>
        <dbReference type="SAM" id="Coils"/>
    </source>
</evidence>
<evidence type="ECO:0000313" key="5">
    <source>
        <dbReference type="EMBL" id="EGV64635.1"/>
    </source>
</evidence>
<feature type="region of interest" description="Disordered" evidence="4">
    <location>
        <begin position="345"/>
        <end position="364"/>
    </location>
</feature>
<dbReference type="eggNOG" id="ENOG502T0E0">
    <property type="taxonomic scope" value="Eukaryota"/>
</dbReference>
<dbReference type="OrthoDB" id="312015at2759"/>
<dbReference type="InterPro" id="IPR021622">
    <property type="entry name" value="Afadin/alpha-actinin-bd"/>
</dbReference>